<evidence type="ECO:0000313" key="8">
    <source>
        <dbReference type="Proteomes" id="UP000023152"/>
    </source>
</evidence>
<gene>
    <name evidence="7" type="ORF">RFI_06185</name>
</gene>
<dbReference type="AlphaFoldDB" id="X6NXA8"/>
<dbReference type="OrthoDB" id="10251342at2759"/>
<dbReference type="OMA" id="GECYLYM"/>
<keyword evidence="5" id="KW-0812">Transmembrane</keyword>
<feature type="compositionally biased region" description="Acidic residues" evidence="4">
    <location>
        <begin position="450"/>
        <end position="460"/>
    </location>
</feature>
<dbReference type="PANTHER" id="PTHR23405">
    <property type="entry name" value="MAINTENANCE OF KILLER 16 MAK16 PROTEIN-RELATED"/>
    <property type="match status" value="1"/>
</dbReference>
<dbReference type="Pfam" id="PF04874">
    <property type="entry name" value="Mak16"/>
    <property type="match status" value="1"/>
</dbReference>
<feature type="compositionally biased region" description="Low complexity" evidence="4">
    <location>
        <begin position="371"/>
        <end position="385"/>
    </location>
</feature>
<name>X6NXA8_RETFI</name>
<dbReference type="GO" id="GO:0030687">
    <property type="term" value="C:preribosome, large subunit precursor"/>
    <property type="evidence" value="ECO:0007669"/>
    <property type="project" value="TreeGrafter"/>
</dbReference>
<feature type="transmembrane region" description="Helical" evidence="5">
    <location>
        <begin position="6"/>
        <end position="24"/>
    </location>
</feature>
<evidence type="ECO:0000256" key="2">
    <source>
        <dbReference type="ARBA" id="ARBA00005514"/>
    </source>
</evidence>
<dbReference type="PANTHER" id="PTHR23405:SF4">
    <property type="entry name" value="PROTEIN MAK16 HOMOLOG"/>
    <property type="match status" value="1"/>
</dbReference>
<feature type="domain" description="Ribosomal eL28/Mak16" evidence="6">
    <location>
        <begin position="76"/>
        <end position="193"/>
    </location>
</feature>
<dbReference type="InterPro" id="IPR006958">
    <property type="entry name" value="Mak16"/>
</dbReference>
<evidence type="ECO:0000256" key="3">
    <source>
        <dbReference type="ARBA" id="ARBA00023242"/>
    </source>
</evidence>
<feature type="compositionally biased region" description="Basic residues" evidence="4">
    <location>
        <begin position="464"/>
        <end position="486"/>
    </location>
</feature>
<evidence type="ECO:0000256" key="5">
    <source>
        <dbReference type="SAM" id="Phobius"/>
    </source>
</evidence>
<feature type="compositionally biased region" description="Basic residues" evidence="4">
    <location>
        <begin position="496"/>
        <end position="513"/>
    </location>
</feature>
<organism evidence="7 8">
    <name type="scientific">Reticulomyxa filosa</name>
    <dbReference type="NCBI Taxonomy" id="46433"/>
    <lineage>
        <taxon>Eukaryota</taxon>
        <taxon>Sar</taxon>
        <taxon>Rhizaria</taxon>
        <taxon>Retaria</taxon>
        <taxon>Foraminifera</taxon>
        <taxon>Monothalamids</taxon>
        <taxon>Reticulomyxidae</taxon>
        <taxon>Reticulomyxa</taxon>
    </lineage>
</organism>
<dbReference type="GO" id="GO:0000460">
    <property type="term" value="P:maturation of 5.8S rRNA"/>
    <property type="evidence" value="ECO:0007669"/>
    <property type="project" value="TreeGrafter"/>
</dbReference>
<keyword evidence="5" id="KW-0472">Membrane</keyword>
<dbReference type="FunFam" id="3.30.390.110:FF:000001">
    <property type="entry name" value="Protein MAK16 homolog"/>
    <property type="match status" value="1"/>
</dbReference>
<feature type="region of interest" description="Disordered" evidence="4">
    <location>
        <begin position="371"/>
        <end position="521"/>
    </location>
</feature>
<keyword evidence="8" id="KW-1185">Reference proteome</keyword>
<keyword evidence="3" id="KW-0539">Nucleus</keyword>
<dbReference type="InterPro" id="IPR029004">
    <property type="entry name" value="Ribosomal_eL28/Mak16"/>
</dbReference>
<comment type="caution">
    <text evidence="7">The sequence shown here is derived from an EMBL/GenBank/DDBJ whole genome shotgun (WGS) entry which is preliminary data.</text>
</comment>
<feature type="compositionally biased region" description="Acidic residues" evidence="4">
    <location>
        <begin position="401"/>
        <end position="430"/>
    </location>
</feature>
<sequence length="521" mass="61049">MSFSIILSYCTFVRLLSSFFFLFLKFEKNLNSVKYCWLKNFKYVQEKLNITIFVKKKSFGKWKKHYPTKKMQHDTIIWNVIKPGSGGFCSFRRRLPNNPAKFCKNPYNVLGLCHPGACPLANSRYATVREVKGECYLYMKTIERAHTPAKLWEKVKLSKDYMKALKQIDEHLIWWPQWMIHKCKLRLTKIHQYLIRSRKLALSLEFAFFFLKKKNKTIIIIINAEIAAKITNVVKQELMDRLQDGVYEGIYNFPSKQYNQILEEQGLPDEEDAQSESDLDFDLDEKQPNQSITPKQKQLHFLFQIKKNNNNNFARKKKEVEVEEEVMPEFVADFDMSEEEDIEDIGNAEKNYEYEYEYETPHQQMAINSANAKGGAKAAANVGNSSKKKQTRRRRKKEDDGNYGDDDDDNDEINGNEEVNDNETGEEIITDEQKLRESLLGMMQSFNDQPMEDMNEDDEDMHNSKKPASKKARSSNSKHKGTKKQMPKNTSSNSQRNKHLKKKNRLPKKKAKLRSLMIENI</sequence>
<dbReference type="Pfam" id="PF01778">
    <property type="entry name" value="Ribosomal_L28e"/>
    <property type="match status" value="1"/>
</dbReference>
<feature type="compositionally biased region" description="Basic residues" evidence="4">
    <location>
        <begin position="386"/>
        <end position="396"/>
    </location>
</feature>
<protein>
    <recommendedName>
        <fullName evidence="6">Ribosomal eL28/Mak16 domain-containing protein</fullName>
    </recommendedName>
</protein>
<dbReference type="GO" id="GO:0005730">
    <property type="term" value="C:nucleolus"/>
    <property type="evidence" value="ECO:0007669"/>
    <property type="project" value="TreeGrafter"/>
</dbReference>
<reference evidence="7 8" key="1">
    <citation type="journal article" date="2013" name="Curr. Biol.">
        <title>The Genome of the Foraminiferan Reticulomyxa filosa.</title>
        <authorList>
            <person name="Glockner G."/>
            <person name="Hulsmann N."/>
            <person name="Schleicher M."/>
            <person name="Noegel A.A."/>
            <person name="Eichinger L."/>
            <person name="Gallinger C."/>
            <person name="Pawlowski J."/>
            <person name="Sierra R."/>
            <person name="Euteneuer U."/>
            <person name="Pillet L."/>
            <person name="Moustafa A."/>
            <person name="Platzer M."/>
            <person name="Groth M."/>
            <person name="Szafranski K."/>
            <person name="Schliwa M."/>
        </authorList>
    </citation>
    <scope>NUCLEOTIDE SEQUENCE [LARGE SCALE GENOMIC DNA]</scope>
</reference>
<proteinExistence type="inferred from homology"/>
<dbReference type="Proteomes" id="UP000023152">
    <property type="component" value="Unassembled WGS sequence"/>
</dbReference>
<evidence type="ECO:0000256" key="1">
    <source>
        <dbReference type="ARBA" id="ARBA00004123"/>
    </source>
</evidence>
<keyword evidence="5" id="KW-1133">Transmembrane helix</keyword>
<evidence type="ECO:0000313" key="7">
    <source>
        <dbReference type="EMBL" id="ETO30935.1"/>
    </source>
</evidence>
<evidence type="ECO:0000259" key="6">
    <source>
        <dbReference type="Pfam" id="PF01778"/>
    </source>
</evidence>
<evidence type="ECO:0000256" key="4">
    <source>
        <dbReference type="SAM" id="MobiDB-lite"/>
    </source>
</evidence>
<dbReference type="EMBL" id="ASPP01005226">
    <property type="protein sequence ID" value="ETO30935.1"/>
    <property type="molecule type" value="Genomic_DNA"/>
</dbReference>
<accession>X6NXA8</accession>
<comment type="similarity">
    <text evidence="2">Belongs to the MAK16 family.</text>
</comment>
<dbReference type="GO" id="GO:0000470">
    <property type="term" value="P:maturation of LSU-rRNA"/>
    <property type="evidence" value="ECO:0007669"/>
    <property type="project" value="TreeGrafter"/>
</dbReference>
<comment type="subcellular location">
    <subcellularLocation>
        <location evidence="1">Nucleus</location>
    </subcellularLocation>
</comment>
<dbReference type="Gene3D" id="3.30.390.110">
    <property type="match status" value="1"/>
</dbReference>